<proteinExistence type="predicted"/>
<dbReference type="CDD" id="cd16376">
    <property type="entry name" value="Avd_like"/>
    <property type="match status" value="1"/>
</dbReference>
<dbReference type="InterPro" id="IPR036583">
    <property type="entry name" value="23S_rRNA_IVS_sf"/>
</dbReference>
<sequence length="121" mass="14278">MAKSETIPVQIDAEKLCKHTLIITNNLNNFPKKYRFTLVDRILRITFDIHDDICNANNSYDMAQRVFYIENAIASCRKLKFYVRMCNEVLKPKCSISYWDELISGIEKQLLNWRVSTKKLL</sequence>
<accession>A0A921K2X0</accession>
<evidence type="ECO:0000313" key="2">
    <source>
        <dbReference type="Proteomes" id="UP000718012"/>
    </source>
</evidence>
<dbReference type="Gene3D" id="1.20.1440.60">
    <property type="entry name" value="23S rRNA-intervening sequence"/>
    <property type="match status" value="1"/>
</dbReference>
<organism evidence="1 2">
    <name type="scientific">Phocaeicola coprocola</name>
    <dbReference type="NCBI Taxonomy" id="310298"/>
    <lineage>
        <taxon>Bacteria</taxon>
        <taxon>Pseudomonadati</taxon>
        <taxon>Bacteroidota</taxon>
        <taxon>Bacteroidia</taxon>
        <taxon>Bacteroidales</taxon>
        <taxon>Bacteroidaceae</taxon>
        <taxon>Phocaeicola</taxon>
    </lineage>
</organism>
<evidence type="ECO:0000313" key="1">
    <source>
        <dbReference type="EMBL" id="HJF07598.1"/>
    </source>
</evidence>
<dbReference type="EMBL" id="DYXD01000116">
    <property type="protein sequence ID" value="HJF07598.1"/>
    <property type="molecule type" value="Genomic_DNA"/>
</dbReference>
<gene>
    <name evidence="1" type="ORF">K8U81_05325</name>
</gene>
<dbReference type="InterPro" id="IPR055360">
    <property type="entry name" value="bAvd"/>
</dbReference>
<comment type="caution">
    <text evidence="1">The sequence shown here is derived from an EMBL/GenBank/DDBJ whole genome shotgun (WGS) entry which is preliminary data.</text>
</comment>
<dbReference type="AlphaFoldDB" id="A0A921K2X0"/>
<reference evidence="1" key="2">
    <citation type="submission" date="2021-09" db="EMBL/GenBank/DDBJ databases">
        <authorList>
            <person name="Gilroy R."/>
        </authorList>
    </citation>
    <scope>NUCLEOTIDE SEQUENCE</scope>
    <source>
        <strain evidence="1">CHK165-8395</strain>
    </source>
</reference>
<dbReference type="SUPFAM" id="SSF158446">
    <property type="entry name" value="IVS-encoded protein-like"/>
    <property type="match status" value="1"/>
</dbReference>
<reference evidence="1" key="1">
    <citation type="journal article" date="2021" name="PeerJ">
        <title>Extensive microbial diversity within the chicken gut microbiome revealed by metagenomics and culture.</title>
        <authorList>
            <person name="Gilroy R."/>
            <person name="Ravi A."/>
            <person name="Getino M."/>
            <person name="Pursley I."/>
            <person name="Horton D.L."/>
            <person name="Alikhan N.F."/>
            <person name="Baker D."/>
            <person name="Gharbi K."/>
            <person name="Hall N."/>
            <person name="Watson M."/>
            <person name="Adriaenssens E.M."/>
            <person name="Foster-Nyarko E."/>
            <person name="Jarju S."/>
            <person name="Secka A."/>
            <person name="Antonio M."/>
            <person name="Oren A."/>
            <person name="Chaudhuri R.R."/>
            <person name="La Ragione R."/>
            <person name="Hildebrand F."/>
            <person name="Pallen M.J."/>
        </authorList>
    </citation>
    <scope>NUCLEOTIDE SEQUENCE</scope>
    <source>
        <strain evidence="1">CHK165-8395</strain>
    </source>
</reference>
<protein>
    <submittedName>
        <fullName evidence="1">Four helix bundle protein</fullName>
    </submittedName>
</protein>
<name>A0A921K2X0_9BACT</name>
<dbReference type="Proteomes" id="UP000718012">
    <property type="component" value="Unassembled WGS sequence"/>
</dbReference>